<gene>
    <name evidence="1" type="ORF">O6H91_20G004200</name>
</gene>
<dbReference type="EMBL" id="CM055111">
    <property type="protein sequence ID" value="KAJ7518699.1"/>
    <property type="molecule type" value="Genomic_DNA"/>
</dbReference>
<accession>A0ACC2AMA8</accession>
<dbReference type="Proteomes" id="UP001162992">
    <property type="component" value="Chromosome 20"/>
</dbReference>
<reference evidence="2" key="1">
    <citation type="journal article" date="2024" name="Proc. Natl. Acad. Sci. U.S.A.">
        <title>Extraordinary preservation of gene collinearity over three hundred million years revealed in homosporous lycophytes.</title>
        <authorList>
            <person name="Li C."/>
            <person name="Wickell D."/>
            <person name="Kuo L.Y."/>
            <person name="Chen X."/>
            <person name="Nie B."/>
            <person name="Liao X."/>
            <person name="Peng D."/>
            <person name="Ji J."/>
            <person name="Jenkins J."/>
            <person name="Williams M."/>
            <person name="Shu S."/>
            <person name="Plott C."/>
            <person name="Barry K."/>
            <person name="Rajasekar S."/>
            <person name="Grimwood J."/>
            <person name="Han X."/>
            <person name="Sun S."/>
            <person name="Hou Z."/>
            <person name="He W."/>
            <person name="Dai G."/>
            <person name="Sun C."/>
            <person name="Schmutz J."/>
            <person name="Leebens-Mack J.H."/>
            <person name="Li F.W."/>
            <person name="Wang L."/>
        </authorList>
    </citation>
    <scope>NUCLEOTIDE SEQUENCE [LARGE SCALE GENOMIC DNA]</scope>
    <source>
        <strain evidence="2">cv. PW_Plant_1</strain>
    </source>
</reference>
<comment type="caution">
    <text evidence="1">The sequence shown here is derived from an EMBL/GenBank/DDBJ whole genome shotgun (WGS) entry which is preliminary data.</text>
</comment>
<evidence type="ECO:0000313" key="1">
    <source>
        <dbReference type="EMBL" id="KAJ7518699.1"/>
    </source>
</evidence>
<name>A0ACC2AMA8_DIPCM</name>
<organism evidence="1 2">
    <name type="scientific">Diphasiastrum complanatum</name>
    <name type="common">Issler's clubmoss</name>
    <name type="synonym">Lycopodium complanatum</name>
    <dbReference type="NCBI Taxonomy" id="34168"/>
    <lineage>
        <taxon>Eukaryota</taxon>
        <taxon>Viridiplantae</taxon>
        <taxon>Streptophyta</taxon>
        <taxon>Embryophyta</taxon>
        <taxon>Tracheophyta</taxon>
        <taxon>Lycopodiopsida</taxon>
        <taxon>Lycopodiales</taxon>
        <taxon>Lycopodiaceae</taxon>
        <taxon>Lycopodioideae</taxon>
        <taxon>Diphasiastrum</taxon>
    </lineage>
</organism>
<protein>
    <submittedName>
        <fullName evidence="1">Uncharacterized protein</fullName>
    </submittedName>
</protein>
<evidence type="ECO:0000313" key="2">
    <source>
        <dbReference type="Proteomes" id="UP001162992"/>
    </source>
</evidence>
<keyword evidence="2" id="KW-1185">Reference proteome</keyword>
<sequence length="647" mass="70191">MPAGGPNLFGLHQYDNQTAFFGGQSIFSQNVGYAIICGYGAFFALVTMLVTVIDHYFAGTKYTSEEFNTAGRSIKTGLIAVDVVSHWTWVATLLQSATETFFYGISGAFWFTATSVIQLFLFGIVATEIKRKAPKAHTVLELVRLRWGHLASLIFFYLCYLNNLIVCTLSLIGAGNVLVAATGMNIYASLMLLSLSVVIYTVTGGLKATFISSYLHTIVIFIALNFFAYKVFASSVEPIGSISKVWKNLNTYAAAVPVAGNRGGSYMTLFSRGGIEFGILNCIASFGNVWADQAYWQSAIAATPQAAMKGYILGGLLWIPIPLIISMSLGLSALALDLPLSNFEANQGLVPVAAAQFLFGKGGVILLLTVVFMAVTSTVSAEFIAMSSLFTYDVYKAYIRPKATGDELLFVSRASVFITGIGVGAFSCFIFKVNISVTFLFLVMGTLISSAVPPLTFMLTWPKVSSKAAIAAAIGGQISGITAWIVHTQIVYGRLTVDDTLQRLGPTLDGTLVSLLISLIICVIWTALFPDTTDNYGRFQEIELMDDVKFTLDSPTAKDPQNYTLITAVVALSLTAIMIVIWPLLTLPAGIFSEKYFGFWVVLGMIWATIATVVSILLPWLESRHLIASVLNHIFCVKEDIKEDIKS</sequence>
<proteinExistence type="predicted"/>